<comment type="caution">
    <text evidence="2">The sequence shown here is derived from an EMBL/GenBank/DDBJ whole genome shotgun (WGS) entry which is preliminary data.</text>
</comment>
<organism evidence="2 3">
    <name type="scientific">Xylanibacter rodentium</name>
    <dbReference type="NCBI Taxonomy" id="2736289"/>
    <lineage>
        <taxon>Bacteria</taxon>
        <taxon>Pseudomonadati</taxon>
        <taxon>Bacteroidota</taxon>
        <taxon>Bacteroidia</taxon>
        <taxon>Bacteroidales</taxon>
        <taxon>Prevotellaceae</taxon>
        <taxon>Xylanibacter</taxon>
    </lineage>
</organism>
<dbReference type="RefSeq" id="WP_172175849.1">
    <property type="nucleotide sequence ID" value="NZ_CASGKG010000014.1"/>
</dbReference>
<gene>
    <name evidence="2" type="ORF">HPS55_03025</name>
</gene>
<dbReference type="Gene3D" id="3.40.50.2000">
    <property type="entry name" value="Glycogen Phosphorylase B"/>
    <property type="match status" value="1"/>
</dbReference>
<dbReference type="PANTHER" id="PTHR45947:SF3">
    <property type="entry name" value="SULFOQUINOVOSYL TRANSFERASE SQD2"/>
    <property type="match status" value="1"/>
</dbReference>
<dbReference type="GeneID" id="82156730"/>
<name>A0ABX2AUF8_9BACT</name>
<evidence type="ECO:0000313" key="2">
    <source>
        <dbReference type="EMBL" id="NPE13306.1"/>
    </source>
</evidence>
<proteinExistence type="predicted"/>
<sequence length="348" mass="39348">MKKKAGVIGHFGFGKEFLDGQTVKTKTLAKELKNVLGDEHVTLCDTHNGLKFLIKLPFTGIRMLHSCDNVIILPAHNGIRVIAPLLCFLNIFFHKKLHYVVIGGWLPDMLSGNKTLARSLSRFDGIYVETKSLHKRMHAFGFNNVYTMPNSKELPAIKQSSATRNHEQTLPMKLCIFSRVMQKKGIEDAISVIKDINDKADKTVYTLDIYGPVDVNETEWFQQLMATFPPYISYKGCVPYTESVNTLKNYFALVFPTRFYTEGIPGTIIDAYAAALPVVAARWESFDDVIYEGKTGYGYKFGDIAEFHRLMDEIASCPQKITELKSQCLKKAKLFTPHDTIKVLLPHL</sequence>
<reference evidence="2 3" key="1">
    <citation type="submission" date="2020-05" db="EMBL/GenBank/DDBJ databases">
        <title>Distinct polysaccharide utilization as determinants for interspecies competition between intestinal Prevotella spp.</title>
        <authorList>
            <person name="Galvez E.J.C."/>
            <person name="Iljazovic A."/>
            <person name="Strowig T."/>
        </authorList>
    </citation>
    <scope>NUCLEOTIDE SEQUENCE [LARGE SCALE GENOMIC DNA]</scope>
    <source>
        <strain evidence="2 3">PROD</strain>
    </source>
</reference>
<feature type="domain" description="Glycosyl transferase family 1" evidence="1">
    <location>
        <begin position="174"/>
        <end position="330"/>
    </location>
</feature>
<dbReference type="Proteomes" id="UP001193734">
    <property type="component" value="Unassembled WGS sequence"/>
</dbReference>
<protein>
    <submittedName>
        <fullName evidence="2">Glycosyltransferase</fullName>
    </submittedName>
</protein>
<dbReference type="PANTHER" id="PTHR45947">
    <property type="entry name" value="SULFOQUINOVOSYL TRANSFERASE SQD2"/>
    <property type="match status" value="1"/>
</dbReference>
<evidence type="ECO:0000313" key="3">
    <source>
        <dbReference type="Proteomes" id="UP001193734"/>
    </source>
</evidence>
<dbReference type="Pfam" id="PF00534">
    <property type="entry name" value="Glycos_transf_1"/>
    <property type="match status" value="1"/>
</dbReference>
<dbReference type="InterPro" id="IPR050194">
    <property type="entry name" value="Glycosyltransferase_grp1"/>
</dbReference>
<dbReference type="SUPFAM" id="SSF53756">
    <property type="entry name" value="UDP-Glycosyltransferase/glycogen phosphorylase"/>
    <property type="match status" value="1"/>
</dbReference>
<dbReference type="InterPro" id="IPR001296">
    <property type="entry name" value="Glyco_trans_1"/>
</dbReference>
<dbReference type="EMBL" id="JABKKE010000003">
    <property type="protein sequence ID" value="NPE13306.1"/>
    <property type="molecule type" value="Genomic_DNA"/>
</dbReference>
<evidence type="ECO:0000259" key="1">
    <source>
        <dbReference type="Pfam" id="PF00534"/>
    </source>
</evidence>
<keyword evidence="3" id="KW-1185">Reference proteome</keyword>
<accession>A0ABX2AUF8</accession>